<accession>A0A0M2SZ72</accession>
<dbReference type="PATRIC" id="fig|1408103.3.peg.1477"/>
<proteinExistence type="inferred from homology"/>
<dbReference type="PANTHER" id="PTHR30435:SF1">
    <property type="entry name" value="FLAGELLAR HOOK PROTEIN FLGE"/>
    <property type="match status" value="1"/>
</dbReference>
<dbReference type="Pfam" id="PF00460">
    <property type="entry name" value="Flg_bb_rod"/>
    <property type="match status" value="1"/>
</dbReference>
<evidence type="ECO:0000256" key="2">
    <source>
        <dbReference type="ARBA" id="ARBA00009677"/>
    </source>
</evidence>
<evidence type="ECO:0000256" key="1">
    <source>
        <dbReference type="ARBA" id="ARBA00004117"/>
    </source>
</evidence>
<feature type="domain" description="Flagellar basal body rod protein N-terminal" evidence="5">
    <location>
        <begin position="5"/>
        <end position="35"/>
    </location>
</feature>
<evidence type="ECO:0000256" key="3">
    <source>
        <dbReference type="ARBA" id="ARBA00023143"/>
    </source>
</evidence>
<evidence type="ECO:0000259" key="6">
    <source>
        <dbReference type="Pfam" id="PF06429"/>
    </source>
</evidence>
<name>A0A0M2SZ72_9BACI</name>
<dbReference type="InterPro" id="IPR019776">
    <property type="entry name" value="Flagellar_basal_body_rod_CS"/>
</dbReference>
<keyword evidence="3 4" id="KW-0975">Bacterial flagellum</keyword>
<keyword evidence="8" id="KW-0966">Cell projection</keyword>
<comment type="subcellular location">
    <subcellularLocation>
        <location evidence="1 4">Bacterial flagellum basal body</location>
    </subcellularLocation>
</comment>
<dbReference type="Proteomes" id="UP000034166">
    <property type="component" value="Unassembled WGS sequence"/>
</dbReference>
<dbReference type="EMBL" id="LAYY01000005">
    <property type="protein sequence ID" value="KKK39001.1"/>
    <property type="molecule type" value="Genomic_DNA"/>
</dbReference>
<evidence type="ECO:0000313" key="9">
    <source>
        <dbReference type="Proteomes" id="UP000034166"/>
    </source>
</evidence>
<dbReference type="Pfam" id="PF06429">
    <property type="entry name" value="Flg_bbr_C"/>
    <property type="match status" value="1"/>
</dbReference>
<dbReference type="InterPro" id="IPR053967">
    <property type="entry name" value="LlgE_F_G-like_D1"/>
</dbReference>
<dbReference type="Pfam" id="PF22692">
    <property type="entry name" value="LlgE_F_G_D1"/>
    <property type="match status" value="1"/>
</dbReference>
<organism evidence="8 9">
    <name type="scientific">Mesobacillus campisalis</name>
    <dbReference type="NCBI Taxonomy" id="1408103"/>
    <lineage>
        <taxon>Bacteria</taxon>
        <taxon>Bacillati</taxon>
        <taxon>Bacillota</taxon>
        <taxon>Bacilli</taxon>
        <taxon>Bacillales</taxon>
        <taxon>Bacillaceae</taxon>
        <taxon>Mesobacillus</taxon>
    </lineage>
</organism>
<feature type="domain" description="Flagellar basal-body/hook protein C-terminal" evidence="6">
    <location>
        <begin position="239"/>
        <end position="283"/>
    </location>
</feature>
<gene>
    <name evidence="8" type="primary">flgG</name>
    <name evidence="8" type="ORF">WQ57_06560</name>
</gene>
<reference evidence="8 9" key="1">
    <citation type="submission" date="2015-04" db="EMBL/GenBank/DDBJ databases">
        <title>Taxonomic description and genome sequence of Bacillus campisalis sp. nov., a novel member of the genus Bacillus isolated from solar saltern.</title>
        <authorList>
            <person name="Mathan Kumar R."/>
            <person name="Kaur G."/>
            <person name="Kumar A."/>
            <person name="Singh N.K."/>
            <person name="Kaur N."/>
            <person name="Kumar N."/>
            <person name="Mayilraj S."/>
        </authorList>
    </citation>
    <scope>NUCLEOTIDE SEQUENCE [LARGE SCALE GENOMIC DNA]</scope>
    <source>
        <strain evidence="8 9">SA2-6</strain>
    </source>
</reference>
<dbReference type="NCBIfam" id="TIGR03506">
    <property type="entry name" value="FlgEFG_subfam"/>
    <property type="match status" value="1"/>
</dbReference>
<sequence>MLRSMYSGVSGMKGFQTKLDVIGNNIANVNTVGFKKNRVSFQDLLSQNMSDSSINPMQVGLGSTTSSIDVLHTPGSLMTTGVNSDVSLMGDGFFVVQKPQTQEELAANVPPESYLTRSGNFVVNSLGELVSSQGFQVLGVHPDGVIRPVTDLNTYDSFKIDRLGRVIGKTAEGAEVPVATLGVVNPENPAGLRKVGGSLYEMTGAAGGNGALGQTINNQYVYSTDVIQTAKDAKSEIASGQLEMSNVDLTEEFTEMIVAQRGFQANSRIITTSDEILQEVVNLKR</sequence>
<dbReference type="GO" id="GO:0005829">
    <property type="term" value="C:cytosol"/>
    <property type="evidence" value="ECO:0007669"/>
    <property type="project" value="TreeGrafter"/>
</dbReference>
<keyword evidence="9" id="KW-1185">Reference proteome</keyword>
<protein>
    <recommendedName>
        <fullName evidence="4">Flagellar hook protein FlgE</fullName>
    </recommendedName>
</protein>
<dbReference type="PANTHER" id="PTHR30435">
    <property type="entry name" value="FLAGELLAR PROTEIN"/>
    <property type="match status" value="1"/>
</dbReference>
<evidence type="ECO:0000313" key="8">
    <source>
        <dbReference type="EMBL" id="KKK39001.1"/>
    </source>
</evidence>
<feature type="domain" description="Flagellar hook protein FlgE/F/G-like D1" evidence="7">
    <location>
        <begin position="89"/>
        <end position="166"/>
    </location>
</feature>
<dbReference type="InterPro" id="IPR001444">
    <property type="entry name" value="Flag_bb_rod_N"/>
</dbReference>
<comment type="function">
    <text evidence="4">A flexible structure which links the flagellar filament to the drive apparatus in the basal body.</text>
</comment>
<evidence type="ECO:0000259" key="5">
    <source>
        <dbReference type="Pfam" id="PF00460"/>
    </source>
</evidence>
<dbReference type="RefSeq" id="WP_046522935.1">
    <property type="nucleotide sequence ID" value="NZ_LAYY01000005.1"/>
</dbReference>
<evidence type="ECO:0000256" key="4">
    <source>
        <dbReference type="RuleBase" id="RU362116"/>
    </source>
</evidence>
<dbReference type="OrthoDB" id="9804559at2"/>
<comment type="similarity">
    <text evidence="2 4">Belongs to the flagella basal body rod proteins family.</text>
</comment>
<keyword evidence="8" id="KW-0282">Flagellum</keyword>
<dbReference type="InterPro" id="IPR010930">
    <property type="entry name" value="Flg_bb/hook_C_dom"/>
</dbReference>
<dbReference type="InterPro" id="IPR037925">
    <property type="entry name" value="FlgE/F/G-like"/>
</dbReference>
<evidence type="ECO:0000259" key="7">
    <source>
        <dbReference type="Pfam" id="PF22692"/>
    </source>
</evidence>
<comment type="caution">
    <text evidence="8">The sequence shown here is derived from an EMBL/GenBank/DDBJ whole genome shotgun (WGS) entry which is preliminary data.</text>
</comment>
<keyword evidence="8" id="KW-0969">Cilium</keyword>
<dbReference type="PROSITE" id="PS00588">
    <property type="entry name" value="FLAGELLA_BB_ROD"/>
    <property type="match status" value="1"/>
</dbReference>
<dbReference type="GO" id="GO:0071978">
    <property type="term" value="P:bacterial-type flagellum-dependent swarming motility"/>
    <property type="evidence" value="ECO:0007669"/>
    <property type="project" value="TreeGrafter"/>
</dbReference>
<dbReference type="GO" id="GO:0009424">
    <property type="term" value="C:bacterial-type flagellum hook"/>
    <property type="evidence" value="ECO:0007669"/>
    <property type="project" value="TreeGrafter"/>
</dbReference>
<dbReference type="GO" id="GO:0009425">
    <property type="term" value="C:bacterial-type flagellum basal body"/>
    <property type="evidence" value="ECO:0007669"/>
    <property type="project" value="UniProtKB-SubCell"/>
</dbReference>
<dbReference type="InterPro" id="IPR020013">
    <property type="entry name" value="Flagellar_FlgE/F/G"/>
</dbReference>
<dbReference type="AlphaFoldDB" id="A0A0M2SZ72"/>
<dbReference type="SUPFAM" id="SSF117143">
    <property type="entry name" value="Flagellar hook protein flgE"/>
    <property type="match status" value="1"/>
</dbReference>